<dbReference type="EMBL" id="CM045758">
    <property type="protein sequence ID" value="KAI8028727.1"/>
    <property type="molecule type" value="Genomic_DNA"/>
</dbReference>
<proteinExistence type="predicted"/>
<gene>
    <name evidence="1" type="ORF">LOK49_LG01G02235</name>
</gene>
<dbReference type="Proteomes" id="UP001060215">
    <property type="component" value="Chromosome 1"/>
</dbReference>
<comment type="caution">
    <text evidence="1">The sequence shown here is derived from an EMBL/GenBank/DDBJ whole genome shotgun (WGS) entry which is preliminary data.</text>
</comment>
<organism evidence="1 2">
    <name type="scientific">Camellia lanceoleosa</name>
    <dbReference type="NCBI Taxonomy" id="1840588"/>
    <lineage>
        <taxon>Eukaryota</taxon>
        <taxon>Viridiplantae</taxon>
        <taxon>Streptophyta</taxon>
        <taxon>Embryophyta</taxon>
        <taxon>Tracheophyta</taxon>
        <taxon>Spermatophyta</taxon>
        <taxon>Magnoliopsida</taxon>
        <taxon>eudicotyledons</taxon>
        <taxon>Gunneridae</taxon>
        <taxon>Pentapetalae</taxon>
        <taxon>asterids</taxon>
        <taxon>Ericales</taxon>
        <taxon>Theaceae</taxon>
        <taxon>Camellia</taxon>
    </lineage>
</organism>
<keyword evidence="2" id="KW-1185">Reference proteome</keyword>
<accession>A0ACC0IS29</accession>
<evidence type="ECO:0000313" key="1">
    <source>
        <dbReference type="EMBL" id="KAI8028727.1"/>
    </source>
</evidence>
<protein>
    <submittedName>
        <fullName evidence="1">Cyclin-D2-1</fullName>
    </submittedName>
</protein>
<name>A0ACC0IS29_9ERIC</name>
<reference evidence="1 2" key="1">
    <citation type="journal article" date="2022" name="Plant J.">
        <title>Chromosome-level genome of Camellia lanceoleosa provides a valuable resource for understanding genome evolution and self-incompatibility.</title>
        <authorList>
            <person name="Gong W."/>
            <person name="Xiao S."/>
            <person name="Wang L."/>
            <person name="Liao Z."/>
            <person name="Chang Y."/>
            <person name="Mo W."/>
            <person name="Hu G."/>
            <person name="Li W."/>
            <person name="Zhao G."/>
            <person name="Zhu H."/>
            <person name="Hu X."/>
            <person name="Ji K."/>
            <person name="Xiang X."/>
            <person name="Song Q."/>
            <person name="Yuan D."/>
            <person name="Jin S."/>
            <person name="Zhang L."/>
        </authorList>
    </citation>
    <scope>NUCLEOTIDE SEQUENCE [LARGE SCALE GENOMIC DNA]</scope>
    <source>
        <strain evidence="1">SQ_2022a</strain>
    </source>
</reference>
<evidence type="ECO:0000313" key="2">
    <source>
        <dbReference type="Proteomes" id="UP001060215"/>
    </source>
</evidence>
<sequence>MEGSSNRCEDVWRVGAEVPREQQQYGGWCGDQGAFAWAAAATLDVLLLCFSCFGCFCLVRWSLDLGLIMVVLESMVELILLQFVLMLCWFWIVGVAVGALLLGLLLKQTAVELFYAVRNGVTLDLGLRVGCKAMAMVDTKRRWWRHKVGLKGGWVGCEVECYVARLRWSIRRLWGCEASSTMELKANWRGHGVEEGCRRWSRGERNGRDWWQTVVLWWKGNNFDYAISNLLCTETDSLFFDNLDSMTTDGQIHQTYNQKLGFKDDRSEPLIDLPLQTEESFYSMVEREREHLPKNDYLKRLRSGDLNLDLRREALDWIWKAHAHYSFGPLSAYLSVNYLDRFLSVYELPRDKTWAAQLLALACLSLAVKLEETAVPLTVNLQVGEPKFVFEGKTIRRMELVVLSTLKWKIQPCTPWSFIDYFLRKINDDHQIPSGSLITRSVKLILCTIKGIDFLEFKPSEIGAAVAIYVSGEIQAVEIDKAMSCLVHVEKGRVLKCLQMMQDLTLIDVSTSTTNVGASTSVPSPVPQSPIGVLDTTCLSYKSDDLAVGSCVSSSHTSPDTKRRKLDTPSQEDFES</sequence>